<feature type="domain" description="C2H2-type" evidence="10">
    <location>
        <begin position="177"/>
        <end position="206"/>
    </location>
</feature>
<sequence>MQSQSTYSAGQERVQRNRIPAPLMICPPSPISPALFSDARSMGANGDVSPVSPTHYSHPFTPTLPSLRQHLHAVSGASMTESLPSTPVSATRPAVFVNATPVTMSMPTSPTTPTVSRPPPVAKLPVLGIHTATTTAAATTTASKRKYRCQYPNCDKSFTTSGHLARHNRIHTGEKNFHCPMEGCTSRFSRQDNMMQHYRTHLSGRSRRLPNRMRGASGQAQSDAERREQRAATERAMALSGRTPPISPRVVRSNIPGVAQHGSMAKAADAAQSLRFDYYQPPTSPTVSSPSVASSSGRSSPSSSMHGSHSPEPQQSASSLHLLPATSAFRHPERPSALYLPPPSPTVLRGFAAEFPRLPASPSASDGQSFSFAHGQQTAPAYRASSMEALVHAARTVG</sequence>
<dbReference type="AlphaFoldDB" id="A0A4P9Z3V5"/>
<feature type="compositionally biased region" description="Basic and acidic residues" evidence="9">
    <location>
        <begin position="223"/>
        <end position="233"/>
    </location>
</feature>
<dbReference type="Proteomes" id="UP000278143">
    <property type="component" value="Unassembled WGS sequence"/>
</dbReference>
<keyword evidence="7" id="KW-0539">Nucleus</keyword>
<dbReference type="OrthoDB" id="6365676at2759"/>
<dbReference type="GO" id="GO:0005667">
    <property type="term" value="C:transcription regulator complex"/>
    <property type="evidence" value="ECO:0007669"/>
    <property type="project" value="TreeGrafter"/>
</dbReference>
<dbReference type="GO" id="GO:0000981">
    <property type="term" value="F:DNA-binding transcription factor activity, RNA polymerase II-specific"/>
    <property type="evidence" value="ECO:0007669"/>
    <property type="project" value="TreeGrafter"/>
</dbReference>
<evidence type="ECO:0000313" key="11">
    <source>
        <dbReference type="EMBL" id="RKP26491.1"/>
    </source>
</evidence>
<evidence type="ECO:0000256" key="9">
    <source>
        <dbReference type="SAM" id="MobiDB-lite"/>
    </source>
</evidence>
<dbReference type="InterPro" id="IPR036236">
    <property type="entry name" value="Znf_C2H2_sf"/>
</dbReference>
<feature type="region of interest" description="Disordered" evidence="9">
    <location>
        <begin position="279"/>
        <end position="318"/>
    </location>
</feature>
<dbReference type="PROSITE" id="PS00028">
    <property type="entry name" value="ZINC_FINGER_C2H2_1"/>
    <property type="match status" value="2"/>
</dbReference>
<keyword evidence="3" id="KW-0479">Metal-binding</keyword>
<evidence type="ECO:0000256" key="3">
    <source>
        <dbReference type="ARBA" id="ARBA00022723"/>
    </source>
</evidence>
<feature type="region of interest" description="Disordered" evidence="9">
    <location>
        <begin position="204"/>
        <end position="252"/>
    </location>
</feature>
<gene>
    <name evidence="11" type="ORF">SYNPS1DRAFT_21758</name>
</gene>
<dbReference type="GO" id="GO:0000122">
    <property type="term" value="P:negative regulation of transcription by RNA polymerase II"/>
    <property type="evidence" value="ECO:0007669"/>
    <property type="project" value="UniProtKB-ARBA"/>
</dbReference>
<dbReference type="SUPFAM" id="SSF57667">
    <property type="entry name" value="beta-beta-alpha zinc fingers"/>
    <property type="match status" value="1"/>
</dbReference>
<dbReference type="Gene3D" id="3.30.160.60">
    <property type="entry name" value="Classic Zinc Finger"/>
    <property type="match status" value="2"/>
</dbReference>
<evidence type="ECO:0000256" key="8">
    <source>
        <dbReference type="PROSITE-ProRule" id="PRU00042"/>
    </source>
</evidence>
<accession>A0A4P9Z3V5</accession>
<feature type="compositionally biased region" description="Low complexity" evidence="9">
    <location>
        <begin position="285"/>
        <end position="311"/>
    </location>
</feature>
<comment type="subcellular location">
    <subcellularLocation>
        <location evidence="1">Nucleus</location>
    </subcellularLocation>
</comment>
<dbReference type="PANTHER" id="PTHR14003">
    <property type="entry name" value="TRANSCRIPTIONAL REPRESSOR PROTEIN YY"/>
    <property type="match status" value="1"/>
</dbReference>
<keyword evidence="6" id="KW-0862">Zinc</keyword>
<keyword evidence="2" id="KW-0678">Repressor</keyword>
<proteinExistence type="predicted"/>
<evidence type="ECO:0000259" key="10">
    <source>
        <dbReference type="PROSITE" id="PS50157"/>
    </source>
</evidence>
<dbReference type="FunFam" id="3.30.160.60:FF:001382">
    <property type="entry name" value="Transcriptional repressor"/>
    <property type="match status" value="1"/>
</dbReference>
<dbReference type="InterPro" id="IPR013087">
    <property type="entry name" value="Znf_C2H2_type"/>
</dbReference>
<feature type="domain" description="C2H2-type" evidence="10">
    <location>
        <begin position="147"/>
        <end position="176"/>
    </location>
</feature>
<dbReference type="GO" id="GO:0008270">
    <property type="term" value="F:zinc ion binding"/>
    <property type="evidence" value="ECO:0007669"/>
    <property type="project" value="UniProtKB-KW"/>
</dbReference>
<evidence type="ECO:0000256" key="5">
    <source>
        <dbReference type="ARBA" id="ARBA00022771"/>
    </source>
</evidence>
<dbReference type="GO" id="GO:0060258">
    <property type="term" value="P:negative regulation of filamentous growth"/>
    <property type="evidence" value="ECO:0007669"/>
    <property type="project" value="UniProtKB-ARBA"/>
</dbReference>
<dbReference type="EMBL" id="KZ989411">
    <property type="protein sequence ID" value="RKP26491.1"/>
    <property type="molecule type" value="Genomic_DNA"/>
</dbReference>
<dbReference type="Pfam" id="PF00096">
    <property type="entry name" value="zf-C2H2"/>
    <property type="match status" value="2"/>
</dbReference>
<dbReference type="SMART" id="SM00355">
    <property type="entry name" value="ZnF_C2H2"/>
    <property type="match status" value="2"/>
</dbReference>
<evidence type="ECO:0000313" key="12">
    <source>
        <dbReference type="Proteomes" id="UP000278143"/>
    </source>
</evidence>
<evidence type="ECO:0000256" key="1">
    <source>
        <dbReference type="ARBA" id="ARBA00004123"/>
    </source>
</evidence>
<protein>
    <recommendedName>
        <fullName evidence="10">C2H2-type domain-containing protein</fullName>
    </recommendedName>
</protein>
<evidence type="ECO:0000256" key="2">
    <source>
        <dbReference type="ARBA" id="ARBA00022491"/>
    </source>
</evidence>
<dbReference type="GO" id="GO:0000785">
    <property type="term" value="C:chromatin"/>
    <property type="evidence" value="ECO:0007669"/>
    <property type="project" value="TreeGrafter"/>
</dbReference>
<dbReference type="GO" id="GO:0031519">
    <property type="term" value="C:PcG protein complex"/>
    <property type="evidence" value="ECO:0007669"/>
    <property type="project" value="TreeGrafter"/>
</dbReference>
<evidence type="ECO:0000256" key="6">
    <source>
        <dbReference type="ARBA" id="ARBA00022833"/>
    </source>
</evidence>
<dbReference type="PANTHER" id="PTHR14003:SF19">
    <property type="entry name" value="YY2 TRANSCRIPTION FACTOR"/>
    <property type="match status" value="1"/>
</dbReference>
<keyword evidence="12" id="KW-1185">Reference proteome</keyword>
<dbReference type="GO" id="GO:0000978">
    <property type="term" value="F:RNA polymerase II cis-regulatory region sequence-specific DNA binding"/>
    <property type="evidence" value="ECO:0007669"/>
    <property type="project" value="TreeGrafter"/>
</dbReference>
<keyword evidence="5 8" id="KW-0863">Zinc-finger</keyword>
<evidence type="ECO:0000256" key="4">
    <source>
        <dbReference type="ARBA" id="ARBA00022737"/>
    </source>
</evidence>
<keyword evidence="4" id="KW-0677">Repeat</keyword>
<name>A0A4P9Z3V5_9FUNG</name>
<reference evidence="12" key="1">
    <citation type="journal article" date="2018" name="Nat. Microbiol.">
        <title>Leveraging single-cell genomics to expand the fungal tree of life.</title>
        <authorList>
            <person name="Ahrendt S.R."/>
            <person name="Quandt C.A."/>
            <person name="Ciobanu D."/>
            <person name="Clum A."/>
            <person name="Salamov A."/>
            <person name="Andreopoulos B."/>
            <person name="Cheng J.F."/>
            <person name="Woyke T."/>
            <person name="Pelin A."/>
            <person name="Henrissat B."/>
            <person name="Reynolds N.K."/>
            <person name="Benny G.L."/>
            <person name="Smith M.E."/>
            <person name="James T.Y."/>
            <person name="Grigoriev I.V."/>
        </authorList>
    </citation>
    <scope>NUCLEOTIDE SEQUENCE [LARGE SCALE GENOMIC DNA]</scope>
    <source>
        <strain evidence="12">Benny S71-1</strain>
    </source>
</reference>
<evidence type="ECO:0000256" key="7">
    <source>
        <dbReference type="ARBA" id="ARBA00023242"/>
    </source>
</evidence>
<dbReference type="PROSITE" id="PS50157">
    <property type="entry name" value="ZINC_FINGER_C2H2_2"/>
    <property type="match status" value="2"/>
</dbReference>
<organism evidence="11 12">
    <name type="scientific">Syncephalis pseudoplumigaleata</name>
    <dbReference type="NCBI Taxonomy" id="1712513"/>
    <lineage>
        <taxon>Eukaryota</taxon>
        <taxon>Fungi</taxon>
        <taxon>Fungi incertae sedis</taxon>
        <taxon>Zoopagomycota</taxon>
        <taxon>Zoopagomycotina</taxon>
        <taxon>Zoopagomycetes</taxon>
        <taxon>Zoopagales</taxon>
        <taxon>Piptocephalidaceae</taxon>
        <taxon>Syncephalis</taxon>
    </lineage>
</organism>